<evidence type="ECO:0000259" key="1">
    <source>
        <dbReference type="Pfam" id="PF18765"/>
    </source>
</evidence>
<name>X1N4K5_9ZZZZ</name>
<comment type="caution">
    <text evidence="2">The sequence shown here is derived from an EMBL/GenBank/DDBJ whole genome shotgun (WGS) entry which is preliminary data.</text>
</comment>
<dbReference type="Pfam" id="PF18765">
    <property type="entry name" value="Polbeta"/>
    <property type="match status" value="1"/>
</dbReference>
<dbReference type="EMBL" id="BARV01021573">
    <property type="protein sequence ID" value="GAI25186.1"/>
    <property type="molecule type" value="Genomic_DNA"/>
</dbReference>
<proteinExistence type="predicted"/>
<feature type="non-terminal residue" evidence="2">
    <location>
        <position position="77"/>
    </location>
</feature>
<dbReference type="InterPro" id="IPR041633">
    <property type="entry name" value="Polbeta"/>
</dbReference>
<dbReference type="InterPro" id="IPR043519">
    <property type="entry name" value="NT_sf"/>
</dbReference>
<dbReference type="AlphaFoldDB" id="X1N4K5"/>
<accession>X1N4K5</accession>
<dbReference type="SUPFAM" id="SSF81301">
    <property type="entry name" value="Nucleotidyltransferase"/>
    <property type="match status" value="1"/>
</dbReference>
<gene>
    <name evidence="2" type="ORF">S06H3_35714</name>
</gene>
<reference evidence="2" key="1">
    <citation type="journal article" date="2014" name="Front. Microbiol.">
        <title>High frequency of phylogenetically diverse reductive dehalogenase-homologous genes in deep subseafloor sedimentary metagenomes.</title>
        <authorList>
            <person name="Kawai M."/>
            <person name="Futagami T."/>
            <person name="Toyoda A."/>
            <person name="Takaki Y."/>
            <person name="Nishi S."/>
            <person name="Hori S."/>
            <person name="Arai W."/>
            <person name="Tsubouchi T."/>
            <person name="Morono Y."/>
            <person name="Uchiyama I."/>
            <person name="Ito T."/>
            <person name="Fujiyama A."/>
            <person name="Inagaki F."/>
            <person name="Takami H."/>
        </authorList>
    </citation>
    <scope>NUCLEOTIDE SEQUENCE</scope>
    <source>
        <strain evidence="2">Expedition CK06-06</strain>
    </source>
</reference>
<dbReference type="Gene3D" id="3.30.460.10">
    <property type="entry name" value="Beta Polymerase, domain 2"/>
    <property type="match status" value="1"/>
</dbReference>
<feature type="domain" description="Polymerase beta nucleotidyltransferase" evidence="1">
    <location>
        <begin position="18"/>
        <end position="63"/>
    </location>
</feature>
<organism evidence="2">
    <name type="scientific">marine sediment metagenome</name>
    <dbReference type="NCBI Taxonomy" id="412755"/>
    <lineage>
        <taxon>unclassified sequences</taxon>
        <taxon>metagenomes</taxon>
        <taxon>ecological metagenomes</taxon>
    </lineage>
</organism>
<sequence length="77" mass="8921">MEKALNVSQPDLGKIKPLREYFEKEPEGSMAFLFGSQAKSLARDSSDWDIGVYFKPKDYLELEKEGDYPNENKIWSD</sequence>
<protein>
    <recommendedName>
        <fullName evidence="1">Polymerase beta nucleotidyltransferase domain-containing protein</fullName>
    </recommendedName>
</protein>
<evidence type="ECO:0000313" key="2">
    <source>
        <dbReference type="EMBL" id="GAI25186.1"/>
    </source>
</evidence>
<dbReference type="CDD" id="cd05403">
    <property type="entry name" value="NT_KNTase_like"/>
    <property type="match status" value="1"/>
</dbReference>